<organism evidence="1 2">
    <name type="scientific">Vavraia culicis (isolate floridensis)</name>
    <name type="common">Microsporidian parasite</name>
    <dbReference type="NCBI Taxonomy" id="948595"/>
    <lineage>
        <taxon>Eukaryota</taxon>
        <taxon>Fungi</taxon>
        <taxon>Fungi incertae sedis</taxon>
        <taxon>Microsporidia</taxon>
        <taxon>Pleistophoridae</taxon>
        <taxon>Vavraia</taxon>
    </lineage>
</organism>
<dbReference type="AlphaFoldDB" id="L2GWI0"/>
<dbReference type="InParanoid" id="L2GWI0"/>
<name>L2GWI0_VAVCU</name>
<dbReference type="Proteomes" id="UP000011081">
    <property type="component" value="Unassembled WGS sequence"/>
</dbReference>
<gene>
    <name evidence="1" type="ORF">VCUG_00859</name>
</gene>
<accession>L2GWI0</accession>
<dbReference type="EMBL" id="GL877414">
    <property type="protein sequence ID" value="ELA47658.1"/>
    <property type="molecule type" value="Genomic_DNA"/>
</dbReference>
<reference evidence="2" key="1">
    <citation type="submission" date="2011-03" db="EMBL/GenBank/DDBJ databases">
        <title>The genome sequence of Vavraia culicis strain floridensis.</title>
        <authorList>
            <consortium name="The Broad Institute Genome Sequencing Platform"/>
            <person name="Cuomo C."/>
            <person name="Becnel J."/>
            <person name="Sanscrainte N."/>
            <person name="Young S.K."/>
            <person name="Zeng Q."/>
            <person name="Gargeya S."/>
            <person name="Fitzgerald M."/>
            <person name="Haas B."/>
            <person name="Abouelleil A."/>
            <person name="Alvarado L."/>
            <person name="Arachchi H.M."/>
            <person name="Berlin A."/>
            <person name="Chapman S.B."/>
            <person name="Gearin G."/>
            <person name="Goldberg J."/>
            <person name="Griggs A."/>
            <person name="Gujja S."/>
            <person name="Hansen M."/>
            <person name="Heiman D."/>
            <person name="Howarth C."/>
            <person name="Larimer J."/>
            <person name="Lui A."/>
            <person name="MacDonald P.J.P."/>
            <person name="McCowen C."/>
            <person name="Montmayeur A."/>
            <person name="Murphy C."/>
            <person name="Neiman D."/>
            <person name="Pearson M."/>
            <person name="Priest M."/>
            <person name="Roberts A."/>
            <person name="Saif S."/>
            <person name="Shea T."/>
            <person name="Sisk P."/>
            <person name="Stolte C."/>
            <person name="Sykes S."/>
            <person name="Wortman J."/>
            <person name="Nusbaum C."/>
            <person name="Birren B."/>
        </authorList>
    </citation>
    <scope>NUCLEOTIDE SEQUENCE [LARGE SCALE GENOMIC DNA]</scope>
    <source>
        <strain evidence="2">floridensis</strain>
    </source>
</reference>
<keyword evidence="2" id="KW-1185">Reference proteome</keyword>
<dbReference type="RefSeq" id="XP_008073879.1">
    <property type="nucleotide sequence ID" value="XM_008075688.1"/>
</dbReference>
<dbReference type="HOGENOM" id="CLU_1877007_0_0_1"/>
<proteinExistence type="predicted"/>
<dbReference type="VEuPathDB" id="MicrosporidiaDB:VCUG_00859"/>
<evidence type="ECO:0000313" key="2">
    <source>
        <dbReference type="Proteomes" id="UP000011081"/>
    </source>
</evidence>
<evidence type="ECO:0000313" key="1">
    <source>
        <dbReference type="EMBL" id="ELA47658.1"/>
    </source>
</evidence>
<protein>
    <submittedName>
        <fullName evidence="1">Uncharacterized protein</fullName>
    </submittedName>
</protein>
<sequence length="136" mass="15934">MCTLQLFISIWYGNVILNTWLLSCIYCPFICSTPFLFDFELRTIPMVNILAAVQVRKDWPAAPLTDSDIRMDDAHKFVRMQIKNYGKSIRNVNMVPEKLSLVLTRMNTSIGLVYDCLRINRCSTKDKPWRPFYFVI</sequence>
<dbReference type="GeneID" id="19878742"/>